<feature type="compositionally biased region" description="Low complexity" evidence="1">
    <location>
        <begin position="209"/>
        <end position="232"/>
    </location>
</feature>
<feature type="region of interest" description="Disordered" evidence="1">
    <location>
        <begin position="209"/>
        <end position="312"/>
    </location>
</feature>
<dbReference type="AlphaFoldDB" id="A0AAE0N387"/>
<feature type="region of interest" description="Disordered" evidence="1">
    <location>
        <begin position="151"/>
        <end position="191"/>
    </location>
</feature>
<reference evidence="4" key="2">
    <citation type="submission" date="2023-06" db="EMBL/GenBank/DDBJ databases">
        <authorList>
            <consortium name="Lawrence Berkeley National Laboratory"/>
            <person name="Haridas S."/>
            <person name="Hensen N."/>
            <person name="Bonometti L."/>
            <person name="Westerberg I."/>
            <person name="Brannstrom I.O."/>
            <person name="Guillou S."/>
            <person name="Cros-Aarteil S."/>
            <person name="Calhoun S."/>
            <person name="Kuo A."/>
            <person name="Mondo S."/>
            <person name="Pangilinan J."/>
            <person name="Riley R."/>
            <person name="LaButti K."/>
            <person name="Andreopoulos B."/>
            <person name="Lipzen A."/>
            <person name="Chen C."/>
            <person name="Yanf M."/>
            <person name="Daum C."/>
            <person name="Ng V."/>
            <person name="Clum A."/>
            <person name="Steindorff A."/>
            <person name="Ohm R."/>
            <person name="Martin F."/>
            <person name="Silar P."/>
            <person name="Natvig D."/>
            <person name="Lalanne C."/>
            <person name="Gautier V."/>
            <person name="Ament-velasquez S.L."/>
            <person name="Kruys A."/>
            <person name="Hutchinson M.I."/>
            <person name="Powell A.J."/>
            <person name="Barry K."/>
            <person name="Miller A.N."/>
            <person name="Grigoriev I.V."/>
            <person name="Debuchy R."/>
            <person name="Gladieux P."/>
            <person name="Thoren M.H."/>
            <person name="Johannesson H."/>
        </authorList>
    </citation>
    <scope>NUCLEOTIDE SEQUENCE</scope>
    <source>
        <strain evidence="4">CBS 232.78</strain>
    </source>
</reference>
<evidence type="ECO:0000313" key="5">
    <source>
        <dbReference type="Proteomes" id="UP001285441"/>
    </source>
</evidence>
<accession>A0AAE0N387</accession>
<keyword evidence="3" id="KW-0732">Signal</keyword>
<evidence type="ECO:0000256" key="3">
    <source>
        <dbReference type="SAM" id="SignalP"/>
    </source>
</evidence>
<evidence type="ECO:0000313" key="4">
    <source>
        <dbReference type="EMBL" id="KAK3368518.1"/>
    </source>
</evidence>
<reference evidence="4" key="1">
    <citation type="journal article" date="2023" name="Mol. Phylogenet. Evol.">
        <title>Genome-scale phylogeny and comparative genomics of the fungal order Sordariales.</title>
        <authorList>
            <person name="Hensen N."/>
            <person name="Bonometti L."/>
            <person name="Westerberg I."/>
            <person name="Brannstrom I.O."/>
            <person name="Guillou S."/>
            <person name="Cros-Aarteil S."/>
            <person name="Calhoun S."/>
            <person name="Haridas S."/>
            <person name="Kuo A."/>
            <person name="Mondo S."/>
            <person name="Pangilinan J."/>
            <person name="Riley R."/>
            <person name="LaButti K."/>
            <person name="Andreopoulos B."/>
            <person name="Lipzen A."/>
            <person name="Chen C."/>
            <person name="Yan M."/>
            <person name="Daum C."/>
            <person name="Ng V."/>
            <person name="Clum A."/>
            <person name="Steindorff A."/>
            <person name="Ohm R.A."/>
            <person name="Martin F."/>
            <person name="Silar P."/>
            <person name="Natvig D.O."/>
            <person name="Lalanne C."/>
            <person name="Gautier V."/>
            <person name="Ament-Velasquez S.L."/>
            <person name="Kruys A."/>
            <person name="Hutchinson M.I."/>
            <person name="Powell A.J."/>
            <person name="Barry K."/>
            <person name="Miller A.N."/>
            <person name="Grigoriev I.V."/>
            <person name="Debuchy R."/>
            <person name="Gladieux P."/>
            <person name="Hiltunen Thoren M."/>
            <person name="Johannesson H."/>
        </authorList>
    </citation>
    <scope>NUCLEOTIDE SEQUENCE</scope>
    <source>
        <strain evidence="4">CBS 232.78</strain>
    </source>
</reference>
<dbReference type="EMBL" id="JAULSW010000010">
    <property type="protein sequence ID" value="KAK3368518.1"/>
    <property type="molecule type" value="Genomic_DNA"/>
</dbReference>
<keyword evidence="2" id="KW-0472">Membrane</keyword>
<comment type="caution">
    <text evidence="4">The sequence shown here is derived from an EMBL/GenBank/DDBJ whole genome shotgun (WGS) entry which is preliminary data.</text>
</comment>
<dbReference type="Proteomes" id="UP001285441">
    <property type="component" value="Unassembled WGS sequence"/>
</dbReference>
<keyword evidence="2" id="KW-1133">Transmembrane helix</keyword>
<evidence type="ECO:0000256" key="1">
    <source>
        <dbReference type="SAM" id="MobiDB-lite"/>
    </source>
</evidence>
<feature type="compositionally biased region" description="Polar residues" evidence="1">
    <location>
        <begin position="233"/>
        <end position="244"/>
    </location>
</feature>
<keyword evidence="5" id="KW-1185">Reference proteome</keyword>
<evidence type="ECO:0008006" key="6">
    <source>
        <dbReference type="Google" id="ProtNLM"/>
    </source>
</evidence>
<gene>
    <name evidence="4" type="ORF">B0H63DRAFT_488595</name>
</gene>
<organism evidence="4 5">
    <name type="scientific">Podospora didyma</name>
    <dbReference type="NCBI Taxonomy" id="330526"/>
    <lineage>
        <taxon>Eukaryota</taxon>
        <taxon>Fungi</taxon>
        <taxon>Dikarya</taxon>
        <taxon>Ascomycota</taxon>
        <taxon>Pezizomycotina</taxon>
        <taxon>Sordariomycetes</taxon>
        <taxon>Sordariomycetidae</taxon>
        <taxon>Sordariales</taxon>
        <taxon>Podosporaceae</taxon>
        <taxon>Podospora</taxon>
    </lineage>
</organism>
<feature type="compositionally biased region" description="Low complexity" evidence="1">
    <location>
        <begin position="280"/>
        <end position="305"/>
    </location>
</feature>
<feature type="signal peptide" evidence="3">
    <location>
        <begin position="1"/>
        <end position="18"/>
    </location>
</feature>
<evidence type="ECO:0000256" key="2">
    <source>
        <dbReference type="SAM" id="Phobius"/>
    </source>
</evidence>
<feature type="compositionally biased region" description="Low complexity" evidence="1">
    <location>
        <begin position="151"/>
        <end position="162"/>
    </location>
</feature>
<feature type="transmembrane region" description="Helical" evidence="2">
    <location>
        <begin position="318"/>
        <end position="339"/>
    </location>
</feature>
<protein>
    <recommendedName>
        <fullName evidence="6">Mid2 domain-containing protein</fullName>
    </recommendedName>
</protein>
<name>A0AAE0N387_9PEZI</name>
<sequence length="418" mass="42561">MRPLLFALAAGFLPHALAVMEFVNPPPYKTSTSDNPTYTEGAVVKVAWTYPDAGKSSTLSIQQIDRSTLQTIGLPERITRGILGGASLSWTVSVSFDLKVSNMFLFNVWVEGNSLPDANSRYFNIATKPVVVAPSPDPVPVVPVVPAPVTTSAPQPAAPATVNRPATTEAPLPAPSPDPSPSPLVPPTTSSVPVPVPVPAAASLVAASPSSAYSSTSSSTTTATSSSSSSSSEKNPSTDRNSSAGTGTGTGSSSGTDTETGTGVGTGTGTGTGTGKTDTDNNNNASNTNANANANANPSQSNVSSPDTSGDLSTGAKAGIGIGIASAVILGILAGWLLFGRKRQAQTPPEMDGGGYGYGGYGAYHGMGGGNTPVPVAEMSTQSYDRHNPLEPYYPEPIKQYEPAQLSSDPKHFELHAP</sequence>
<feature type="compositionally biased region" description="Gly residues" evidence="1">
    <location>
        <begin position="262"/>
        <end position="274"/>
    </location>
</feature>
<keyword evidence="2" id="KW-0812">Transmembrane</keyword>
<proteinExistence type="predicted"/>
<feature type="chain" id="PRO_5042247136" description="Mid2 domain-containing protein" evidence="3">
    <location>
        <begin position="19"/>
        <end position="418"/>
    </location>
</feature>
<feature type="compositionally biased region" description="Pro residues" evidence="1">
    <location>
        <begin position="172"/>
        <end position="186"/>
    </location>
</feature>